<dbReference type="Proteomes" id="UP000318394">
    <property type="component" value="Unassembled WGS sequence"/>
</dbReference>
<evidence type="ECO:0000259" key="7">
    <source>
        <dbReference type="PROSITE" id="PS51160"/>
    </source>
</evidence>
<dbReference type="RefSeq" id="WP_006249326.1">
    <property type="nucleotide sequence ID" value="NZ_CP011098.1"/>
</dbReference>
<dbReference type="PANTHER" id="PTHR47268">
    <property type="entry name" value="ACYLPHOSPHATASE"/>
    <property type="match status" value="1"/>
</dbReference>
<dbReference type="InterPro" id="IPR001792">
    <property type="entry name" value="Acylphosphatase-like_dom"/>
</dbReference>
<name>A0A249A250_MANHA</name>
<evidence type="ECO:0000313" key="12">
    <source>
        <dbReference type="Proteomes" id="UP000315164"/>
    </source>
</evidence>
<evidence type="ECO:0000256" key="3">
    <source>
        <dbReference type="ARBA" id="ARBA00015991"/>
    </source>
</evidence>
<proteinExistence type="inferred from homology"/>
<evidence type="ECO:0000313" key="11">
    <source>
        <dbReference type="Proteomes" id="UP000254031"/>
    </source>
</evidence>
<sequence>MVAKLFSVYGRVQGVAFRFFTLQEANRLGIKGYVRNRDDGSVEVVAEADEQTIAQLENWLQQGSPAAKVERVIVSDYLGSERFKRFEVRY</sequence>
<reference evidence="12 13" key="2">
    <citation type="journal article" date="2019" name="Vet. Microbiol.">
        <title>Genetic characterization of susceptible and multi-drug resistant Mannheimia haemolytica isolated from high-risk stocker calves prior to and after antimicrobial metaphylaxis.</title>
        <authorList>
            <person name="Snyder E.R."/>
            <person name="Alvarez-Narvaez S."/>
            <person name="Credille B.C."/>
        </authorList>
    </citation>
    <scope>NUCLEOTIDE SEQUENCE [LARGE SCALE GENOMIC DNA]</scope>
    <source>
        <strain evidence="10 12">UGA-R5-128-1</strain>
        <strain evidence="9 13">UGA-R7-163-1</strain>
    </source>
</reference>
<keyword evidence="5 10" id="KW-0378">Hydrolase</keyword>
<dbReference type="OrthoDB" id="5295388at2"/>
<dbReference type="EMBL" id="VAJI01000026">
    <property type="protein sequence ID" value="TRB35706.1"/>
    <property type="molecule type" value="Genomic_DNA"/>
</dbReference>
<dbReference type="InterPro" id="IPR020456">
    <property type="entry name" value="Acylphosphatase"/>
</dbReference>
<evidence type="ECO:0000313" key="10">
    <source>
        <dbReference type="EMBL" id="TRB73534.1"/>
    </source>
</evidence>
<dbReference type="Proteomes" id="UP000315164">
    <property type="component" value="Unassembled WGS sequence"/>
</dbReference>
<protein>
    <recommendedName>
        <fullName evidence="3 5">acylphosphatase</fullName>
        <ecNumber evidence="2 5">3.6.1.7</ecNumber>
    </recommendedName>
</protein>
<organism evidence="10 12">
    <name type="scientific">Mannheimia haemolytica</name>
    <name type="common">Pasteurella haemolytica</name>
    <dbReference type="NCBI Taxonomy" id="75985"/>
    <lineage>
        <taxon>Bacteria</taxon>
        <taxon>Pseudomonadati</taxon>
        <taxon>Pseudomonadota</taxon>
        <taxon>Gammaproteobacteria</taxon>
        <taxon>Pasteurellales</taxon>
        <taxon>Pasteurellaceae</taxon>
        <taxon>Mannheimia</taxon>
    </lineage>
</organism>
<keyword evidence="13" id="KW-1185">Reference proteome</keyword>
<comment type="catalytic activity">
    <reaction evidence="4 5">
        <text>an acyl phosphate + H2O = a carboxylate + phosphate + H(+)</text>
        <dbReference type="Rhea" id="RHEA:14965"/>
        <dbReference type="ChEBI" id="CHEBI:15377"/>
        <dbReference type="ChEBI" id="CHEBI:15378"/>
        <dbReference type="ChEBI" id="CHEBI:29067"/>
        <dbReference type="ChEBI" id="CHEBI:43474"/>
        <dbReference type="ChEBI" id="CHEBI:59918"/>
        <dbReference type="EC" id="3.6.1.7"/>
    </reaction>
</comment>
<dbReference type="EMBL" id="VAJB01000024">
    <property type="protein sequence ID" value="TRB73534.1"/>
    <property type="molecule type" value="Genomic_DNA"/>
</dbReference>
<dbReference type="InterPro" id="IPR017968">
    <property type="entry name" value="Acylphosphatase_CS"/>
</dbReference>
<feature type="domain" description="Acylphosphatase-like" evidence="7">
    <location>
        <begin position="3"/>
        <end position="90"/>
    </location>
</feature>
<evidence type="ECO:0000256" key="6">
    <source>
        <dbReference type="RuleBase" id="RU004168"/>
    </source>
</evidence>
<dbReference type="NCBIfam" id="NF011019">
    <property type="entry name" value="PRK14448.1"/>
    <property type="match status" value="1"/>
</dbReference>
<dbReference type="PRINTS" id="PR00112">
    <property type="entry name" value="ACYLPHPHTASE"/>
</dbReference>
<accession>A0A249A250</accession>
<evidence type="ECO:0000256" key="5">
    <source>
        <dbReference type="PROSITE-ProRule" id="PRU00520"/>
    </source>
</evidence>
<evidence type="ECO:0000256" key="4">
    <source>
        <dbReference type="ARBA" id="ARBA00047645"/>
    </source>
</evidence>
<evidence type="ECO:0000256" key="1">
    <source>
        <dbReference type="ARBA" id="ARBA00005614"/>
    </source>
</evidence>
<dbReference type="Proteomes" id="UP000254031">
    <property type="component" value="Unassembled WGS sequence"/>
</dbReference>
<dbReference type="NCBIfam" id="NF011000">
    <property type="entry name" value="PRK14426.1"/>
    <property type="match status" value="1"/>
</dbReference>
<dbReference type="PROSITE" id="PS51160">
    <property type="entry name" value="ACYLPHOSPHATASE_3"/>
    <property type="match status" value="1"/>
</dbReference>
<feature type="active site" evidence="5">
    <location>
        <position position="18"/>
    </location>
</feature>
<dbReference type="KEGG" id="mhay:VK67_11270"/>
<dbReference type="InterPro" id="IPR036046">
    <property type="entry name" value="Acylphosphatase-like_dom_sf"/>
</dbReference>
<comment type="similarity">
    <text evidence="1 6">Belongs to the acylphosphatase family.</text>
</comment>
<dbReference type="EMBL" id="UGPL01000006">
    <property type="protein sequence ID" value="STY65911.1"/>
    <property type="molecule type" value="Genomic_DNA"/>
</dbReference>
<feature type="active site" evidence="5">
    <location>
        <position position="36"/>
    </location>
</feature>
<evidence type="ECO:0000313" key="13">
    <source>
        <dbReference type="Proteomes" id="UP000318394"/>
    </source>
</evidence>
<dbReference type="PANTHER" id="PTHR47268:SF4">
    <property type="entry name" value="ACYLPHOSPHATASE"/>
    <property type="match status" value="1"/>
</dbReference>
<dbReference type="GeneID" id="67369955"/>
<dbReference type="AlphaFoldDB" id="A0A249A250"/>
<dbReference type="PROSITE" id="PS00150">
    <property type="entry name" value="ACYLPHOSPHATASE_1"/>
    <property type="match status" value="1"/>
</dbReference>
<reference evidence="8 11" key="1">
    <citation type="submission" date="2018-06" db="EMBL/GenBank/DDBJ databases">
        <authorList>
            <consortium name="Pathogen Informatics"/>
            <person name="Doyle S."/>
        </authorList>
    </citation>
    <scope>NUCLEOTIDE SEQUENCE [LARGE SCALE GENOMIC DNA]</scope>
    <source>
        <strain evidence="8 11">NCTC9380</strain>
    </source>
</reference>
<gene>
    <name evidence="8" type="primary">yccX</name>
    <name evidence="10" type="ORF">FEA53_10235</name>
    <name evidence="9" type="ORF">FEB89_10515</name>
    <name evidence="8" type="ORF">NCTC9380_01187</name>
</gene>
<dbReference type="GO" id="GO:0003998">
    <property type="term" value="F:acylphosphatase activity"/>
    <property type="evidence" value="ECO:0007669"/>
    <property type="project" value="UniProtKB-EC"/>
</dbReference>
<dbReference type="EC" id="3.6.1.7" evidence="2 5"/>
<evidence type="ECO:0000313" key="8">
    <source>
        <dbReference type="EMBL" id="STY65911.1"/>
    </source>
</evidence>
<dbReference type="Gene3D" id="3.30.70.100">
    <property type="match status" value="1"/>
</dbReference>
<dbReference type="KEGG" id="mhaq:WC39_11265"/>
<dbReference type="SUPFAM" id="SSF54975">
    <property type="entry name" value="Acylphosphatase/BLUF domain-like"/>
    <property type="match status" value="1"/>
</dbReference>
<evidence type="ECO:0000256" key="2">
    <source>
        <dbReference type="ARBA" id="ARBA00012150"/>
    </source>
</evidence>
<dbReference type="Pfam" id="PF00708">
    <property type="entry name" value="Acylphosphatase"/>
    <property type="match status" value="1"/>
</dbReference>
<evidence type="ECO:0000313" key="9">
    <source>
        <dbReference type="EMBL" id="TRB35706.1"/>
    </source>
</evidence>